<comment type="caution">
    <text evidence="2">The sequence shown here is derived from an EMBL/GenBank/DDBJ whole genome shotgun (WGS) entry which is preliminary data.</text>
</comment>
<keyword evidence="1" id="KW-1133">Transmembrane helix</keyword>
<evidence type="ECO:0000313" key="3">
    <source>
        <dbReference type="Proteomes" id="UP000247892"/>
    </source>
</evidence>
<dbReference type="RefSeq" id="WP_206078076.1">
    <property type="nucleotide sequence ID" value="NZ_JBHVKT010000068.1"/>
</dbReference>
<gene>
    <name evidence="2" type="ORF">BA062_37575</name>
</gene>
<feature type="transmembrane region" description="Helical" evidence="1">
    <location>
        <begin position="68"/>
        <end position="86"/>
    </location>
</feature>
<keyword evidence="1" id="KW-0812">Transmembrane</keyword>
<protein>
    <submittedName>
        <fullName evidence="2">Uncharacterized protein</fullName>
    </submittedName>
</protein>
<feature type="transmembrane region" description="Helical" evidence="1">
    <location>
        <begin position="25"/>
        <end position="48"/>
    </location>
</feature>
<dbReference type="EMBL" id="MASU01000027">
    <property type="protein sequence ID" value="PXY17494.1"/>
    <property type="molecule type" value="Genomic_DNA"/>
</dbReference>
<sequence>MPKKAASRLRQPQKVSYRPGYRRRLLWRIAGFALMGIGVVVVLVHMVVHLGNLHFLPTTGLQDLLTGYPVGGLLFLLGVALVSRQYQPRRHSH</sequence>
<organism evidence="2 3">
    <name type="scientific">Prauserella flavalba</name>
    <dbReference type="NCBI Taxonomy" id="1477506"/>
    <lineage>
        <taxon>Bacteria</taxon>
        <taxon>Bacillati</taxon>
        <taxon>Actinomycetota</taxon>
        <taxon>Actinomycetes</taxon>
        <taxon>Pseudonocardiales</taxon>
        <taxon>Pseudonocardiaceae</taxon>
        <taxon>Prauserella</taxon>
    </lineage>
</organism>
<keyword evidence="3" id="KW-1185">Reference proteome</keyword>
<accession>A0A318L904</accession>
<reference evidence="2 3" key="1">
    <citation type="submission" date="2016-07" db="EMBL/GenBank/DDBJ databases">
        <title>Draft genome sequence of Prauserella sp. YIM 121212, isolated from alkaline soil.</title>
        <authorList>
            <person name="Ruckert C."/>
            <person name="Albersmeier A."/>
            <person name="Jiang C.-L."/>
            <person name="Jiang Y."/>
            <person name="Kalinowski J."/>
            <person name="Schneider O."/>
            <person name="Winkler A."/>
            <person name="Zotchev S.B."/>
        </authorList>
    </citation>
    <scope>NUCLEOTIDE SEQUENCE [LARGE SCALE GENOMIC DNA]</scope>
    <source>
        <strain evidence="2 3">YIM 121212</strain>
    </source>
</reference>
<evidence type="ECO:0000313" key="2">
    <source>
        <dbReference type="EMBL" id="PXY17494.1"/>
    </source>
</evidence>
<keyword evidence="1" id="KW-0472">Membrane</keyword>
<proteinExistence type="predicted"/>
<dbReference type="Proteomes" id="UP000247892">
    <property type="component" value="Unassembled WGS sequence"/>
</dbReference>
<dbReference type="AlphaFoldDB" id="A0A318L904"/>
<evidence type="ECO:0000256" key="1">
    <source>
        <dbReference type="SAM" id="Phobius"/>
    </source>
</evidence>
<name>A0A318L904_9PSEU</name>